<protein>
    <submittedName>
        <fullName evidence="1">Uncharacterized protein</fullName>
    </submittedName>
</protein>
<dbReference type="Proteomes" id="UP000197138">
    <property type="component" value="Unassembled WGS sequence"/>
</dbReference>
<sequence length="104" mass="11943">MPCLPHTPSADGFHLVRPLELPPRRRPYHRPLPAGSCCSSRAQPERHIVELPDPAFQMATILFNCSCLFAKPHRASFLLIPKHPFFTDLHTWNILFPLPLLSRR</sequence>
<name>A0A218WD33_PUNGR</name>
<reference evidence="2" key="1">
    <citation type="journal article" date="2017" name="Plant J.">
        <title>The pomegranate (Punica granatum L.) genome and the genomics of punicalagin biosynthesis.</title>
        <authorList>
            <person name="Qin G."/>
            <person name="Xu C."/>
            <person name="Ming R."/>
            <person name="Tang H."/>
            <person name="Guyot R."/>
            <person name="Kramer E.M."/>
            <person name="Hu Y."/>
            <person name="Yi X."/>
            <person name="Qi Y."/>
            <person name="Xu X."/>
            <person name="Gao Z."/>
            <person name="Pan H."/>
            <person name="Jian J."/>
            <person name="Tian Y."/>
            <person name="Yue Z."/>
            <person name="Xu Y."/>
        </authorList>
    </citation>
    <scope>NUCLEOTIDE SEQUENCE [LARGE SCALE GENOMIC DNA]</scope>
    <source>
        <strain evidence="2">cv. Dabenzi</strain>
    </source>
</reference>
<organism evidence="1 2">
    <name type="scientific">Punica granatum</name>
    <name type="common">Pomegranate</name>
    <dbReference type="NCBI Taxonomy" id="22663"/>
    <lineage>
        <taxon>Eukaryota</taxon>
        <taxon>Viridiplantae</taxon>
        <taxon>Streptophyta</taxon>
        <taxon>Embryophyta</taxon>
        <taxon>Tracheophyta</taxon>
        <taxon>Spermatophyta</taxon>
        <taxon>Magnoliopsida</taxon>
        <taxon>eudicotyledons</taxon>
        <taxon>Gunneridae</taxon>
        <taxon>Pentapetalae</taxon>
        <taxon>rosids</taxon>
        <taxon>malvids</taxon>
        <taxon>Myrtales</taxon>
        <taxon>Lythraceae</taxon>
        <taxon>Punica</taxon>
    </lineage>
</organism>
<comment type="caution">
    <text evidence="1">The sequence shown here is derived from an EMBL/GenBank/DDBJ whole genome shotgun (WGS) entry which is preliminary data.</text>
</comment>
<accession>A0A218WD33</accession>
<proteinExistence type="predicted"/>
<dbReference type="AlphaFoldDB" id="A0A218WD33"/>
<evidence type="ECO:0000313" key="1">
    <source>
        <dbReference type="EMBL" id="OWM70368.1"/>
    </source>
</evidence>
<dbReference type="EMBL" id="MTKT01004624">
    <property type="protein sequence ID" value="OWM70368.1"/>
    <property type="molecule type" value="Genomic_DNA"/>
</dbReference>
<gene>
    <name evidence="1" type="ORF">CDL15_Pgr027324</name>
</gene>
<evidence type="ECO:0000313" key="2">
    <source>
        <dbReference type="Proteomes" id="UP000197138"/>
    </source>
</evidence>